<name>C0CRZ6_BLAHS</name>
<accession>C0CRZ6</accession>
<evidence type="ECO:0000313" key="3">
    <source>
        <dbReference type="Proteomes" id="UP000003100"/>
    </source>
</evidence>
<evidence type="ECO:0000256" key="1">
    <source>
        <dbReference type="SAM" id="Phobius"/>
    </source>
</evidence>
<dbReference type="PATRIC" id="fig|476272.21.peg.342"/>
<dbReference type="EMBL" id="ACBZ01000195">
    <property type="protein sequence ID" value="EEG47449.1"/>
    <property type="molecule type" value="Genomic_DNA"/>
</dbReference>
<proteinExistence type="predicted"/>
<organism evidence="2 3">
    <name type="scientific">Blautia hydrogenotrophica (strain DSM 10507 / JCM 14656 / S5a33)</name>
    <name type="common">Ruminococcus hydrogenotrophicus</name>
    <dbReference type="NCBI Taxonomy" id="476272"/>
    <lineage>
        <taxon>Bacteria</taxon>
        <taxon>Bacillati</taxon>
        <taxon>Bacillota</taxon>
        <taxon>Clostridia</taxon>
        <taxon>Lachnospirales</taxon>
        <taxon>Lachnospiraceae</taxon>
        <taxon>Blautia</taxon>
    </lineage>
</organism>
<dbReference type="HOGENOM" id="CLU_2128640_0_0_9"/>
<dbReference type="Proteomes" id="UP000003100">
    <property type="component" value="Unassembled WGS sequence"/>
</dbReference>
<keyword evidence="1" id="KW-0472">Membrane</keyword>
<reference evidence="2 3" key="1">
    <citation type="submission" date="2009-01" db="EMBL/GenBank/DDBJ databases">
        <authorList>
            <person name="Fulton L."/>
            <person name="Clifton S."/>
            <person name="Fulton B."/>
            <person name="Xu J."/>
            <person name="Minx P."/>
            <person name="Pepin K.H."/>
            <person name="Johnson M."/>
            <person name="Bhonagiri V."/>
            <person name="Nash W.E."/>
            <person name="Mardis E.R."/>
            <person name="Wilson R.K."/>
        </authorList>
    </citation>
    <scope>NUCLEOTIDE SEQUENCE [LARGE SCALE GENOMIC DNA]</scope>
    <source>
        <strain evidence="3">DSM 10507 / JCM 14656 / S5a33</strain>
    </source>
</reference>
<dbReference type="AlphaFoldDB" id="C0CRZ6"/>
<comment type="caution">
    <text evidence="2">The sequence shown here is derived from an EMBL/GenBank/DDBJ whole genome shotgun (WGS) entry which is preliminary data.</text>
</comment>
<gene>
    <name evidence="2" type="ORF">RUMHYD_03662</name>
</gene>
<keyword evidence="3" id="KW-1185">Reference proteome</keyword>
<reference evidence="2 3" key="2">
    <citation type="submission" date="2009-02" db="EMBL/GenBank/DDBJ databases">
        <title>Draft genome sequence of Blautia hydrogenotrophica DSM 10507 (Ruminococcus hydrogenotrophicus DSM 10507).</title>
        <authorList>
            <person name="Sudarsanam P."/>
            <person name="Ley R."/>
            <person name="Guruge J."/>
            <person name="Turnbaugh P.J."/>
            <person name="Mahowald M."/>
            <person name="Liep D."/>
            <person name="Gordon J."/>
        </authorList>
    </citation>
    <scope>NUCLEOTIDE SEQUENCE [LARGE SCALE GENOMIC DNA]</scope>
    <source>
        <strain evidence="3">DSM 10507 / JCM 14656 / S5a33</strain>
    </source>
</reference>
<protein>
    <submittedName>
        <fullName evidence="2">Uncharacterized protein</fullName>
    </submittedName>
</protein>
<evidence type="ECO:0000313" key="2">
    <source>
        <dbReference type="EMBL" id="EEG47449.1"/>
    </source>
</evidence>
<sequence>MYKSIREGNTSDVAPVLRCRGKGELHMRWIQKPGKRLLISVLVAMSAVIFQGGGNIQMTQGFWGILYPEYCYSEKPSDEISAKPRFTFRWLRTPNFGDKIGEKHQSESSYEIR</sequence>
<feature type="transmembrane region" description="Helical" evidence="1">
    <location>
        <begin position="37"/>
        <end position="58"/>
    </location>
</feature>
<keyword evidence="1" id="KW-0812">Transmembrane</keyword>
<keyword evidence="1" id="KW-1133">Transmembrane helix</keyword>